<dbReference type="HOGENOM" id="CLU_017519_1_0_1"/>
<dbReference type="RefSeq" id="XP_009549448.1">
    <property type="nucleotide sequence ID" value="XM_009551153.1"/>
</dbReference>
<dbReference type="PRINTS" id="PR00633">
    <property type="entry name" value="RCCNDNSATION"/>
</dbReference>
<dbReference type="Pfam" id="PF12937">
    <property type="entry name" value="F-box-like"/>
    <property type="match status" value="1"/>
</dbReference>
<keyword evidence="5" id="KW-1185">Reference proteome</keyword>
<feature type="repeat" description="RCC1" evidence="1">
    <location>
        <begin position="132"/>
        <end position="187"/>
    </location>
</feature>
<evidence type="ECO:0000256" key="1">
    <source>
        <dbReference type="PROSITE-ProRule" id="PRU00235"/>
    </source>
</evidence>
<dbReference type="InterPro" id="IPR009091">
    <property type="entry name" value="RCC1/BLIP-II"/>
</dbReference>
<dbReference type="InterPro" id="IPR036047">
    <property type="entry name" value="F-box-like_dom_sf"/>
</dbReference>
<dbReference type="InterPro" id="IPR001810">
    <property type="entry name" value="F-box_dom"/>
</dbReference>
<dbReference type="SUPFAM" id="SSF81383">
    <property type="entry name" value="F-box domain"/>
    <property type="match status" value="1"/>
</dbReference>
<dbReference type="eggNOG" id="ENOG502QUVE">
    <property type="taxonomic scope" value="Eukaryota"/>
</dbReference>
<sequence length="615" mass="66796">MPSVHDLPVEVLLDHLLPLLPIRDLLLLGSTNRFFASICADDTFWKRRCERDFNFSGNETAQRNGWKALYHGLSRPRVFVWGTRGNGRLGLQSLPEVRGPGIPFPVEVKIPGVRIVSLTAGGMSFHALDSQGSIYVWGTLDGQNMALNSEGFSIPHKCAQVPHRLIVPEPVRSISCGRLHTMILDAKLQVWTFLSWGRPFRFQSALLDCHSPDTTPAQIESGWAFSSILTTSRDVLVYWPYSGTLKQVLDAKSEELDAAGDKQAYATSDHTIPCVMSTIEAEPFRLPAIPVLPVLPDTGLSQEQLDEETKLIKIAAYDNIIIGLTNKGHVLKFGGLTNEEDYLHSRWEYLPSFSEASLVCQHPTFAGENPRCKPPRAMHITHVSAHFRTFVAYSTGSSSTTLMGDTETSANSTPEIMPALQDRSIISVMLGDYHFGALTSTGQLLTWGSYSHGALGLGIPTDLPLGAPGGYQTPQDVETARTRRWLLEPPKVEEPAEVDFNLGRKKAGEKFCFAASAAGWHTGALVIGLDPDNEEEPSEAERNAADQRMPGGFPSGPGRSTSELPQDPHGLPLLPGRMMGGPFRIGFAGRGLALRGRLGRGGGGRGGGAPLPPAA</sequence>
<dbReference type="Proteomes" id="UP000030671">
    <property type="component" value="Unassembled WGS sequence"/>
</dbReference>
<dbReference type="Gene3D" id="1.20.1280.50">
    <property type="match status" value="1"/>
</dbReference>
<dbReference type="InParanoid" id="W4K073"/>
<dbReference type="Gene3D" id="2.130.10.30">
    <property type="entry name" value="Regulator of chromosome condensation 1/beta-lactamase-inhibitor protein II"/>
    <property type="match status" value="2"/>
</dbReference>
<feature type="region of interest" description="Disordered" evidence="2">
    <location>
        <begin position="528"/>
        <end position="570"/>
    </location>
</feature>
<reference evidence="4 5" key="1">
    <citation type="journal article" date="2012" name="New Phytol.">
        <title>Insight into trade-off between wood decay and parasitism from the genome of a fungal forest pathogen.</title>
        <authorList>
            <person name="Olson A."/>
            <person name="Aerts A."/>
            <person name="Asiegbu F."/>
            <person name="Belbahri L."/>
            <person name="Bouzid O."/>
            <person name="Broberg A."/>
            <person name="Canback B."/>
            <person name="Coutinho P.M."/>
            <person name="Cullen D."/>
            <person name="Dalman K."/>
            <person name="Deflorio G."/>
            <person name="van Diepen L.T."/>
            <person name="Dunand C."/>
            <person name="Duplessis S."/>
            <person name="Durling M."/>
            <person name="Gonthier P."/>
            <person name="Grimwood J."/>
            <person name="Fossdal C.G."/>
            <person name="Hansson D."/>
            <person name="Henrissat B."/>
            <person name="Hietala A."/>
            <person name="Himmelstrand K."/>
            <person name="Hoffmeister D."/>
            <person name="Hogberg N."/>
            <person name="James T.Y."/>
            <person name="Karlsson M."/>
            <person name="Kohler A."/>
            <person name="Kues U."/>
            <person name="Lee Y.H."/>
            <person name="Lin Y.C."/>
            <person name="Lind M."/>
            <person name="Lindquist E."/>
            <person name="Lombard V."/>
            <person name="Lucas S."/>
            <person name="Lunden K."/>
            <person name="Morin E."/>
            <person name="Murat C."/>
            <person name="Park J."/>
            <person name="Raffaello T."/>
            <person name="Rouze P."/>
            <person name="Salamov A."/>
            <person name="Schmutz J."/>
            <person name="Solheim H."/>
            <person name="Stahlberg J."/>
            <person name="Velez H."/>
            <person name="de Vries R.P."/>
            <person name="Wiebenga A."/>
            <person name="Woodward S."/>
            <person name="Yakovlev I."/>
            <person name="Garbelotto M."/>
            <person name="Martin F."/>
            <person name="Grigoriev I.V."/>
            <person name="Stenlid J."/>
        </authorList>
    </citation>
    <scope>NUCLEOTIDE SEQUENCE [LARGE SCALE GENOMIC DNA]</scope>
    <source>
        <strain evidence="4 5">TC 32-1</strain>
    </source>
</reference>
<dbReference type="OrthoDB" id="61110at2759"/>
<name>W4K073_HETIT</name>
<dbReference type="PANTHER" id="PTHR45982:SF3">
    <property type="entry name" value="F-BOX PROTEIN POF9"/>
    <property type="match status" value="1"/>
</dbReference>
<dbReference type="KEGG" id="hir:HETIRDRAFT_387511"/>
<feature type="repeat" description="RCC1" evidence="1">
    <location>
        <begin position="76"/>
        <end position="131"/>
    </location>
</feature>
<dbReference type="AlphaFoldDB" id="W4K073"/>
<dbReference type="InterPro" id="IPR000408">
    <property type="entry name" value="Reg_chr_condens"/>
</dbReference>
<organism evidence="4 5">
    <name type="scientific">Heterobasidion irregulare (strain TC 32-1)</name>
    <dbReference type="NCBI Taxonomy" id="747525"/>
    <lineage>
        <taxon>Eukaryota</taxon>
        <taxon>Fungi</taxon>
        <taxon>Dikarya</taxon>
        <taxon>Basidiomycota</taxon>
        <taxon>Agaricomycotina</taxon>
        <taxon>Agaricomycetes</taxon>
        <taxon>Russulales</taxon>
        <taxon>Bondarzewiaceae</taxon>
        <taxon>Heterobasidion</taxon>
        <taxon>Heterobasidion annosum species complex</taxon>
    </lineage>
</organism>
<dbReference type="GO" id="GO:0005737">
    <property type="term" value="C:cytoplasm"/>
    <property type="evidence" value="ECO:0007669"/>
    <property type="project" value="TreeGrafter"/>
</dbReference>
<accession>W4K073</accession>
<dbReference type="STRING" id="747525.W4K073"/>
<gene>
    <name evidence="4" type="ORF">HETIRDRAFT_387511</name>
</gene>
<dbReference type="SUPFAM" id="SSF50985">
    <property type="entry name" value="RCC1/BLIP-II"/>
    <property type="match status" value="1"/>
</dbReference>
<evidence type="ECO:0000259" key="3">
    <source>
        <dbReference type="Pfam" id="PF12937"/>
    </source>
</evidence>
<feature type="domain" description="F-box" evidence="3">
    <location>
        <begin position="5"/>
        <end position="50"/>
    </location>
</feature>
<protein>
    <recommendedName>
        <fullName evidence="3">F-box domain-containing protein</fullName>
    </recommendedName>
</protein>
<dbReference type="PANTHER" id="PTHR45982">
    <property type="entry name" value="REGULATOR OF CHROMOSOME CONDENSATION"/>
    <property type="match status" value="1"/>
</dbReference>
<dbReference type="InterPro" id="IPR051553">
    <property type="entry name" value="Ran_GTPase-activating"/>
</dbReference>
<dbReference type="EMBL" id="KI925461">
    <property type="protein sequence ID" value="ETW79192.1"/>
    <property type="molecule type" value="Genomic_DNA"/>
</dbReference>
<dbReference type="PROSITE" id="PS50012">
    <property type="entry name" value="RCC1_3"/>
    <property type="match status" value="3"/>
</dbReference>
<dbReference type="GeneID" id="20672316"/>
<proteinExistence type="predicted"/>
<evidence type="ECO:0000313" key="4">
    <source>
        <dbReference type="EMBL" id="ETW79192.1"/>
    </source>
</evidence>
<evidence type="ECO:0000256" key="2">
    <source>
        <dbReference type="SAM" id="MobiDB-lite"/>
    </source>
</evidence>
<evidence type="ECO:0000313" key="5">
    <source>
        <dbReference type="Proteomes" id="UP000030671"/>
    </source>
</evidence>
<dbReference type="GO" id="GO:0005085">
    <property type="term" value="F:guanyl-nucleotide exchange factor activity"/>
    <property type="evidence" value="ECO:0007669"/>
    <property type="project" value="TreeGrafter"/>
</dbReference>
<feature type="repeat" description="RCC1" evidence="1">
    <location>
        <begin position="390"/>
        <end position="441"/>
    </location>
</feature>